<dbReference type="STRING" id="1230905.A0A1G4KIC6"/>
<evidence type="ECO:0000256" key="2">
    <source>
        <dbReference type="ARBA" id="ARBA00010877"/>
    </source>
</evidence>
<comment type="subcellular location">
    <subcellularLocation>
        <location evidence="1 12">Mitochondrion inner membrane</location>
        <topology evidence="1 12">Single-pass membrane protein</topology>
    </subcellularLocation>
</comment>
<comment type="subunit">
    <text evidence="12">Component of the mitochondrial contact site and cristae organizing system (MICOS) complex.</text>
</comment>
<keyword evidence="5 12" id="KW-0999">Mitochondrion inner membrane</keyword>
<keyword evidence="14" id="KW-1185">Reference proteome</keyword>
<keyword evidence="8" id="KW-0175">Coiled coil</keyword>
<keyword evidence="7" id="KW-1133">Transmembrane helix</keyword>
<name>A0A1G4KIC6_9SACH</name>
<dbReference type="OrthoDB" id="10261039at2759"/>
<keyword evidence="6" id="KW-0809">Transit peptide</keyword>
<evidence type="ECO:0000256" key="10">
    <source>
        <dbReference type="ARBA" id="ARBA00023136"/>
    </source>
</evidence>
<dbReference type="AlphaFoldDB" id="A0A1G4KIC6"/>
<dbReference type="GO" id="GO:0042407">
    <property type="term" value="P:cristae formation"/>
    <property type="evidence" value="ECO:0007669"/>
    <property type="project" value="TreeGrafter"/>
</dbReference>
<dbReference type="InterPro" id="IPR019133">
    <property type="entry name" value="MIC60"/>
</dbReference>
<evidence type="ECO:0000256" key="8">
    <source>
        <dbReference type="ARBA" id="ARBA00023054"/>
    </source>
</evidence>
<sequence>MLTGRALRLTARRAFATLPEKPASKSHPVRKFVSRVVLATTAFYAGGVALSLYNDQFEELFTESVPGAERLIEWSELLKNGSFRASQVSLDELKQKFGAFTTKVDRIPNHGADPTVTTLHEAQTAAPQPTEPVEEVAMVKLTLHPIPGRFEPTSKAHELVSSVNELVDNVNGQSILVSEDAYDAVQKTYIQLGDAVQVLAGDFDKALAEALAVKYGQATEDLQASYETRFKERELDLTGDFLQQFNSFKKQLEEHSSEELKAALKANEQALLAKQANEVAFLSIKQVEEFNKILSEKLDKERQGRLAHLEDLDKDVNSLGDVIDAVDRFVVRDEVITQLTLVLAQIQNTLQSKDLRSVQIQNEIERLKTLTDTLPKKNCCSQTPRLLDVLVNELSELTENRNLLSREQIYNRWILLQKDIATATLLPPNAGILGHISAKFFSLFLFNKSGSPVNNDVDSVIARVTEDLRLAKLDKAVEEVVALQGWPRVLSEQWLQDARTKLEVEILVEALDCTVRTL</sequence>
<evidence type="ECO:0000313" key="14">
    <source>
        <dbReference type="Proteomes" id="UP000191024"/>
    </source>
</evidence>
<evidence type="ECO:0000256" key="5">
    <source>
        <dbReference type="ARBA" id="ARBA00022792"/>
    </source>
</evidence>
<organism evidence="13 14">
    <name type="scientific">Lachancea mirantina</name>
    <dbReference type="NCBI Taxonomy" id="1230905"/>
    <lineage>
        <taxon>Eukaryota</taxon>
        <taxon>Fungi</taxon>
        <taxon>Dikarya</taxon>
        <taxon>Ascomycota</taxon>
        <taxon>Saccharomycotina</taxon>
        <taxon>Saccharomycetes</taxon>
        <taxon>Saccharomycetales</taxon>
        <taxon>Saccharomycetaceae</taxon>
        <taxon>Lachancea</taxon>
    </lineage>
</organism>
<evidence type="ECO:0000256" key="7">
    <source>
        <dbReference type="ARBA" id="ARBA00022989"/>
    </source>
</evidence>
<evidence type="ECO:0000256" key="9">
    <source>
        <dbReference type="ARBA" id="ARBA00023128"/>
    </source>
</evidence>
<proteinExistence type="inferred from homology"/>
<reference evidence="14" key="1">
    <citation type="submission" date="2016-03" db="EMBL/GenBank/DDBJ databases">
        <authorList>
            <person name="Devillers H."/>
        </authorList>
    </citation>
    <scope>NUCLEOTIDE SEQUENCE [LARGE SCALE GENOMIC DNA]</scope>
</reference>
<evidence type="ECO:0000256" key="6">
    <source>
        <dbReference type="ARBA" id="ARBA00022946"/>
    </source>
</evidence>
<dbReference type="Pfam" id="PF09731">
    <property type="entry name" value="Mitofilin"/>
    <property type="match status" value="1"/>
</dbReference>
<dbReference type="PANTHER" id="PTHR15415:SF7">
    <property type="entry name" value="MICOS COMPLEX SUBUNIT MIC60"/>
    <property type="match status" value="1"/>
</dbReference>
<dbReference type="EMBL" id="LT598468">
    <property type="protein sequence ID" value="SCV04219.1"/>
    <property type="molecule type" value="Genomic_DNA"/>
</dbReference>
<dbReference type="Proteomes" id="UP000191024">
    <property type="component" value="Chromosome H"/>
</dbReference>
<gene>
    <name evidence="13" type="ORF">LAMI_0H14356G</name>
</gene>
<evidence type="ECO:0000256" key="11">
    <source>
        <dbReference type="ARBA" id="ARBA00025571"/>
    </source>
</evidence>
<dbReference type="PANTHER" id="PTHR15415">
    <property type="entry name" value="MITOFILIN"/>
    <property type="match status" value="1"/>
</dbReference>
<comment type="function">
    <text evidence="11">Component of the MICOS complex, a large protein complex of the mitochondrial inner membrane that plays crucial roles in the maintenance of crista junctions, inner membrane architecture, and formation of contact sites to the outer membrane. Plays a role in keeping cristae membranes connected to the inner boundary membrane. Also promotes protein import via the mitochondrial intermembrane space assembly (MIA) pathway.</text>
</comment>
<protein>
    <recommendedName>
        <fullName evidence="3 12">MICOS complex subunit MIC60</fullName>
    </recommendedName>
    <alternativeName>
        <fullName evidence="12">Mitofilin</fullName>
    </alternativeName>
</protein>
<evidence type="ECO:0000256" key="1">
    <source>
        <dbReference type="ARBA" id="ARBA00004434"/>
    </source>
</evidence>
<comment type="similarity">
    <text evidence="2 12">Belongs to the MICOS complex subunit Mic60 family.</text>
</comment>
<evidence type="ECO:0000256" key="4">
    <source>
        <dbReference type="ARBA" id="ARBA00022692"/>
    </source>
</evidence>
<evidence type="ECO:0000256" key="3">
    <source>
        <dbReference type="ARBA" id="ARBA00018116"/>
    </source>
</evidence>
<dbReference type="GO" id="GO:0061617">
    <property type="term" value="C:MICOS complex"/>
    <property type="evidence" value="ECO:0007669"/>
    <property type="project" value="TreeGrafter"/>
</dbReference>
<keyword evidence="4 12" id="KW-0812">Transmembrane</keyword>
<evidence type="ECO:0000313" key="13">
    <source>
        <dbReference type="EMBL" id="SCV04219.1"/>
    </source>
</evidence>
<keyword evidence="10" id="KW-0472">Membrane</keyword>
<keyword evidence="9 12" id="KW-0496">Mitochondrion</keyword>
<evidence type="ECO:0000256" key="12">
    <source>
        <dbReference type="RuleBase" id="RU363000"/>
    </source>
</evidence>
<accession>A0A1G4KIC6</accession>